<comment type="caution">
    <text evidence="2">The sequence shown here is derived from an EMBL/GenBank/DDBJ whole genome shotgun (WGS) entry which is preliminary data.</text>
</comment>
<keyword evidence="1" id="KW-0472">Membrane</keyword>
<evidence type="ECO:0000313" key="3">
    <source>
        <dbReference type="Proteomes" id="UP000284841"/>
    </source>
</evidence>
<keyword evidence="1" id="KW-0812">Transmembrane</keyword>
<name>A0A415E0E9_9FIRM</name>
<proteinExistence type="predicted"/>
<reference evidence="2 3" key="1">
    <citation type="submission" date="2018-08" db="EMBL/GenBank/DDBJ databases">
        <title>A genome reference for cultivated species of the human gut microbiota.</title>
        <authorList>
            <person name="Zou Y."/>
            <person name="Xue W."/>
            <person name="Luo G."/>
        </authorList>
    </citation>
    <scope>NUCLEOTIDE SEQUENCE [LARGE SCALE GENOMIC DNA]</scope>
    <source>
        <strain evidence="2 3">AM07-24</strain>
    </source>
</reference>
<feature type="transmembrane region" description="Helical" evidence="1">
    <location>
        <begin position="71"/>
        <end position="92"/>
    </location>
</feature>
<sequence>MEKDPNKEILDNIKKVKFYGVSSEEEMESYVKQKNQQQRADGVVDKDNFHSINLKEKPDDETKKARLKINAWGIAIIVAIVVIAILACMKIAS</sequence>
<gene>
    <name evidence="2" type="ORF">DW099_10385</name>
</gene>
<evidence type="ECO:0000313" key="2">
    <source>
        <dbReference type="EMBL" id="RHJ87106.1"/>
    </source>
</evidence>
<dbReference type="Proteomes" id="UP000284841">
    <property type="component" value="Unassembled WGS sequence"/>
</dbReference>
<organism evidence="2 3">
    <name type="scientific">Emergencia timonensis</name>
    <dbReference type="NCBI Taxonomy" id="1776384"/>
    <lineage>
        <taxon>Bacteria</taxon>
        <taxon>Bacillati</taxon>
        <taxon>Bacillota</taxon>
        <taxon>Clostridia</taxon>
        <taxon>Peptostreptococcales</taxon>
        <taxon>Anaerovoracaceae</taxon>
        <taxon>Emergencia</taxon>
    </lineage>
</organism>
<keyword evidence="3" id="KW-1185">Reference proteome</keyword>
<dbReference type="RefSeq" id="WP_118335612.1">
    <property type="nucleotide sequence ID" value="NZ_AP025567.1"/>
</dbReference>
<dbReference type="OrthoDB" id="9923177at2"/>
<protein>
    <submittedName>
        <fullName evidence="2">Uncharacterized protein</fullName>
    </submittedName>
</protein>
<keyword evidence="1" id="KW-1133">Transmembrane helix</keyword>
<dbReference type="EMBL" id="QRMS01000003">
    <property type="protein sequence ID" value="RHJ87106.1"/>
    <property type="molecule type" value="Genomic_DNA"/>
</dbReference>
<evidence type="ECO:0000256" key="1">
    <source>
        <dbReference type="SAM" id="Phobius"/>
    </source>
</evidence>
<dbReference type="STRING" id="1776384.GCA_900086585_00556"/>
<dbReference type="AlphaFoldDB" id="A0A415E0E9"/>
<accession>A0A415E0E9</accession>